<organism evidence="11 12">
    <name type="scientific">Nesidiocoris tenuis</name>
    <dbReference type="NCBI Taxonomy" id="355587"/>
    <lineage>
        <taxon>Eukaryota</taxon>
        <taxon>Metazoa</taxon>
        <taxon>Ecdysozoa</taxon>
        <taxon>Arthropoda</taxon>
        <taxon>Hexapoda</taxon>
        <taxon>Insecta</taxon>
        <taxon>Pterygota</taxon>
        <taxon>Neoptera</taxon>
        <taxon>Paraneoptera</taxon>
        <taxon>Hemiptera</taxon>
        <taxon>Heteroptera</taxon>
        <taxon>Panheteroptera</taxon>
        <taxon>Cimicomorpha</taxon>
        <taxon>Miridae</taxon>
        <taxon>Dicyphina</taxon>
        <taxon>Nesidiocoris</taxon>
    </lineage>
</organism>
<feature type="compositionally biased region" description="Polar residues" evidence="9">
    <location>
        <begin position="1"/>
        <end position="18"/>
    </location>
</feature>
<keyword evidence="6" id="KW-0811">Translocation</keyword>
<evidence type="ECO:0000256" key="7">
    <source>
        <dbReference type="ARBA" id="ARBA00023132"/>
    </source>
</evidence>
<evidence type="ECO:0000256" key="4">
    <source>
        <dbReference type="ARBA" id="ARBA00022816"/>
    </source>
</evidence>
<feature type="domain" description="Nucleoporin NSP1-like C-terminal" evidence="10">
    <location>
        <begin position="93"/>
        <end position="188"/>
    </location>
</feature>
<comment type="similarity">
    <text evidence="2">Belongs to the nucleoporin NSP1/NUP62 family.</text>
</comment>
<dbReference type="InterPro" id="IPR007758">
    <property type="entry name" value="Nucleoporin_NSP1_C"/>
</dbReference>
<dbReference type="Proteomes" id="UP001307889">
    <property type="component" value="Chromosome 12"/>
</dbReference>
<dbReference type="Pfam" id="PF05064">
    <property type="entry name" value="Nsp1_C"/>
    <property type="match status" value="1"/>
</dbReference>
<evidence type="ECO:0000256" key="9">
    <source>
        <dbReference type="SAM" id="MobiDB-lite"/>
    </source>
</evidence>
<evidence type="ECO:0000256" key="5">
    <source>
        <dbReference type="ARBA" id="ARBA00022927"/>
    </source>
</evidence>
<evidence type="ECO:0000256" key="1">
    <source>
        <dbReference type="ARBA" id="ARBA00004567"/>
    </source>
</evidence>
<dbReference type="EMBL" id="AP028920">
    <property type="protein sequence ID" value="BET00619.1"/>
    <property type="molecule type" value="Genomic_DNA"/>
</dbReference>
<keyword evidence="12" id="KW-1185">Reference proteome</keyword>
<evidence type="ECO:0000256" key="8">
    <source>
        <dbReference type="ARBA" id="ARBA00023242"/>
    </source>
</evidence>
<evidence type="ECO:0000313" key="12">
    <source>
        <dbReference type="Proteomes" id="UP001307889"/>
    </source>
</evidence>
<evidence type="ECO:0000256" key="6">
    <source>
        <dbReference type="ARBA" id="ARBA00023010"/>
    </source>
</evidence>
<keyword evidence="5" id="KW-0653">Protein transport</keyword>
<evidence type="ECO:0000256" key="3">
    <source>
        <dbReference type="ARBA" id="ARBA00022448"/>
    </source>
</evidence>
<gene>
    <name evidence="11" type="ORF">NTJ_13434</name>
</gene>
<dbReference type="PANTHER" id="PTHR12084">
    <property type="entry name" value="NUCLEAR PORE GLYCOPROTEIN P62-RELATED"/>
    <property type="match status" value="1"/>
</dbReference>
<keyword evidence="4" id="KW-0509">mRNA transport</keyword>
<evidence type="ECO:0000259" key="10">
    <source>
        <dbReference type="Pfam" id="PF05064"/>
    </source>
</evidence>
<proteinExistence type="inferred from homology"/>
<evidence type="ECO:0000256" key="2">
    <source>
        <dbReference type="ARBA" id="ARBA00005911"/>
    </source>
</evidence>
<keyword evidence="8" id="KW-0539">Nucleus</keyword>
<dbReference type="Gene3D" id="1.20.5.170">
    <property type="match status" value="1"/>
</dbReference>
<dbReference type="PANTHER" id="PTHR12084:SF0">
    <property type="entry name" value="NUCLEAR PORE GLYCOPROTEIN P62"/>
    <property type="match status" value="1"/>
</dbReference>
<evidence type="ECO:0000313" key="11">
    <source>
        <dbReference type="EMBL" id="BET00619.1"/>
    </source>
</evidence>
<sequence>MTLNSGAAPQLGGTNNAKKSTTPATSLAPTSLPALLPTAPKTPSTAVTGGLTLGVASAVTSAPATSSALQAMLGGGGLGGVGGQAKGTPTSASSSTTVPADRMTFSQLEDCINKWTADLLEEEKTFLTQATQINAWDNAINENESRLATLNNSVKQVEEQQTRIQYDLDFILTQLRDLELCLSPWRRKATHT</sequence>
<keyword evidence="3" id="KW-0813">Transport</keyword>
<protein>
    <submittedName>
        <fullName evidence="11">Nuclear pore glycoprotein</fullName>
    </submittedName>
</protein>
<reference evidence="11 12" key="1">
    <citation type="submission" date="2023-09" db="EMBL/GenBank/DDBJ databases">
        <title>Nesidiocoris tenuis whole genome shotgun sequence.</title>
        <authorList>
            <person name="Shibata T."/>
            <person name="Shimoda M."/>
            <person name="Kobayashi T."/>
            <person name="Uehara T."/>
        </authorList>
    </citation>
    <scope>NUCLEOTIDE SEQUENCE [LARGE SCALE GENOMIC DNA]</scope>
    <source>
        <strain evidence="11 12">Japan</strain>
    </source>
</reference>
<accession>A0ABN7B8A9</accession>
<feature type="compositionally biased region" description="Low complexity" evidence="9">
    <location>
        <begin position="19"/>
        <end position="44"/>
    </location>
</feature>
<feature type="region of interest" description="Disordered" evidence="9">
    <location>
        <begin position="1"/>
        <end position="44"/>
    </location>
</feature>
<dbReference type="InterPro" id="IPR026010">
    <property type="entry name" value="NSP1/NUP62"/>
</dbReference>
<name>A0ABN7B8A9_9HEMI</name>
<comment type="subcellular location">
    <subcellularLocation>
        <location evidence="1">Nucleus</location>
        <location evidence="1">Nuclear pore complex</location>
    </subcellularLocation>
</comment>
<keyword evidence="7" id="KW-0906">Nuclear pore complex</keyword>